<gene>
    <name evidence="1" type="ORF">LCGC14_2814840</name>
</gene>
<proteinExistence type="predicted"/>
<dbReference type="AlphaFoldDB" id="A0A0F8Z5L1"/>
<accession>A0A0F8Z5L1</accession>
<sequence>MDRGGIDAHLTSLTAAIFASRQPISKLFFPPFFTFSPSFSRTLVASMEIAITPEIGLRSSIGSSLSTASISPCRNPSNPRPHVVGAGYPYLAGESLNHLGAIAFEPAFDSLNNHFGSHVPGAQGGEVPLFQSSSQSHHELQHVSLAFEHRLGIRFT</sequence>
<organism evidence="1">
    <name type="scientific">marine sediment metagenome</name>
    <dbReference type="NCBI Taxonomy" id="412755"/>
    <lineage>
        <taxon>unclassified sequences</taxon>
        <taxon>metagenomes</taxon>
        <taxon>ecological metagenomes</taxon>
    </lineage>
</organism>
<reference evidence="1" key="1">
    <citation type="journal article" date="2015" name="Nature">
        <title>Complex archaea that bridge the gap between prokaryotes and eukaryotes.</title>
        <authorList>
            <person name="Spang A."/>
            <person name="Saw J.H."/>
            <person name="Jorgensen S.L."/>
            <person name="Zaremba-Niedzwiedzka K."/>
            <person name="Martijn J."/>
            <person name="Lind A.E."/>
            <person name="van Eijk R."/>
            <person name="Schleper C."/>
            <person name="Guy L."/>
            <person name="Ettema T.J."/>
        </authorList>
    </citation>
    <scope>NUCLEOTIDE SEQUENCE</scope>
</reference>
<protein>
    <submittedName>
        <fullName evidence="1">Uncharacterized protein</fullName>
    </submittedName>
</protein>
<comment type="caution">
    <text evidence="1">The sequence shown here is derived from an EMBL/GenBank/DDBJ whole genome shotgun (WGS) entry which is preliminary data.</text>
</comment>
<evidence type="ECO:0000313" key="1">
    <source>
        <dbReference type="EMBL" id="KKK81300.1"/>
    </source>
</evidence>
<name>A0A0F8Z5L1_9ZZZZ</name>
<dbReference type="EMBL" id="LAZR01053183">
    <property type="protein sequence ID" value="KKK81300.1"/>
    <property type="molecule type" value="Genomic_DNA"/>
</dbReference>